<dbReference type="Pfam" id="PF01084">
    <property type="entry name" value="Ribosomal_S18"/>
    <property type="match status" value="1"/>
</dbReference>
<dbReference type="RefSeq" id="WP_011113872.1">
    <property type="nucleotide sequence ID" value="NC_023030.2"/>
</dbReference>
<dbReference type="PANTHER" id="PTHR13479">
    <property type="entry name" value="30S RIBOSOMAL PROTEIN S18"/>
    <property type="match status" value="1"/>
</dbReference>
<dbReference type="GO" id="GO:0022627">
    <property type="term" value="C:cytosolic small ribosomal subunit"/>
    <property type="evidence" value="ECO:0007669"/>
    <property type="project" value="TreeGrafter"/>
</dbReference>
<dbReference type="SUPFAM" id="SSF46911">
    <property type="entry name" value="Ribosomal protein S18"/>
    <property type="match status" value="1"/>
</dbReference>
<evidence type="ECO:0000256" key="2">
    <source>
        <dbReference type="ARBA" id="ARBA00022980"/>
    </source>
</evidence>
<comment type="similarity">
    <text evidence="1 4 5">Belongs to the bacterial ribosomal protein bS18 family.</text>
</comment>
<keyword evidence="2 4" id="KW-0689">Ribosomal protein</keyword>
<dbReference type="GO" id="GO:0006412">
    <property type="term" value="P:translation"/>
    <property type="evidence" value="ECO:0007669"/>
    <property type="project" value="UniProtKB-UniRule"/>
</dbReference>
<proteinExistence type="inferred from homology"/>
<organism evidence="7 8">
    <name type="scientific">Mycoplasmoides gallisepticum S6</name>
    <dbReference type="NCBI Taxonomy" id="1006581"/>
    <lineage>
        <taxon>Bacteria</taxon>
        <taxon>Bacillati</taxon>
        <taxon>Mycoplasmatota</taxon>
        <taxon>Mycoplasmoidales</taxon>
        <taxon>Mycoplasmoidaceae</taxon>
        <taxon>Mycoplasmoides</taxon>
    </lineage>
</organism>
<dbReference type="NCBIfam" id="TIGR00165">
    <property type="entry name" value="S18"/>
    <property type="match status" value="1"/>
</dbReference>
<evidence type="ECO:0000256" key="6">
    <source>
        <dbReference type="SAM" id="MobiDB-lite"/>
    </source>
</evidence>
<keyword evidence="4" id="KW-0694">RNA-binding</keyword>
<dbReference type="EMBL" id="CP006916">
    <property type="protein sequence ID" value="AHB99869.1"/>
    <property type="molecule type" value="Genomic_DNA"/>
</dbReference>
<keyword evidence="4" id="KW-0699">rRNA-binding</keyword>
<comment type="function">
    <text evidence="4">Binds as a heterodimer with protein bS6 to the central domain of the 16S rRNA, where it helps stabilize the platform of the 30S subunit.</text>
</comment>
<dbReference type="GeneID" id="93510449"/>
<feature type="region of interest" description="Disordered" evidence="6">
    <location>
        <begin position="1"/>
        <end position="33"/>
    </location>
</feature>
<dbReference type="HAMAP" id="MF_00270">
    <property type="entry name" value="Ribosomal_bS18"/>
    <property type="match status" value="1"/>
</dbReference>
<feature type="compositionally biased region" description="Polar residues" evidence="6">
    <location>
        <begin position="1"/>
        <end position="12"/>
    </location>
</feature>
<comment type="subunit">
    <text evidence="4">Part of the 30S ribosomal subunit. Forms a tight heterodimer with protein bS6.</text>
</comment>
<accession>A0A0F6CL97</accession>
<keyword evidence="3 4" id="KW-0687">Ribonucleoprotein</keyword>
<evidence type="ECO:0000256" key="5">
    <source>
        <dbReference type="RuleBase" id="RU003910"/>
    </source>
</evidence>
<dbReference type="AlphaFoldDB" id="A0A0F6CL97"/>
<dbReference type="GO" id="GO:0003735">
    <property type="term" value="F:structural constituent of ribosome"/>
    <property type="evidence" value="ECO:0007669"/>
    <property type="project" value="InterPro"/>
</dbReference>
<gene>
    <name evidence="4 7" type="primary">rpsR</name>
    <name evidence="7" type="ORF">GCW_03455</name>
</gene>
<dbReference type="HOGENOM" id="CLU_148710_0_3_14"/>
<protein>
    <recommendedName>
        <fullName evidence="4">Small ribosomal subunit protein bS18</fullName>
    </recommendedName>
</protein>
<name>A0A0F6CL97_MYCGL</name>
<dbReference type="Gene3D" id="4.10.640.10">
    <property type="entry name" value="Ribosomal protein S18"/>
    <property type="match status" value="1"/>
</dbReference>
<dbReference type="PANTHER" id="PTHR13479:SF40">
    <property type="entry name" value="SMALL RIBOSOMAL SUBUNIT PROTEIN BS18M"/>
    <property type="match status" value="1"/>
</dbReference>
<dbReference type="PRINTS" id="PR00974">
    <property type="entry name" value="RIBOSOMALS18"/>
</dbReference>
<dbReference type="Proteomes" id="UP000018735">
    <property type="component" value="Chromosome"/>
</dbReference>
<dbReference type="SMR" id="A0A0F6CL97"/>
<dbReference type="GO" id="GO:0070181">
    <property type="term" value="F:small ribosomal subunit rRNA binding"/>
    <property type="evidence" value="ECO:0007669"/>
    <property type="project" value="TreeGrafter"/>
</dbReference>
<reference evidence="7 8" key="1">
    <citation type="journal article" date="2011" name="PLoS ONE">
        <title>Core proteome of the minimal cell: comparative proteomics of three mollicute species.</title>
        <authorList>
            <person name="Fisunov G.Y."/>
            <person name="Alexeev D.G."/>
            <person name="Bazaleev N.A."/>
            <person name="Ladygina V.G."/>
            <person name="Galyamina M.A."/>
            <person name="Kondratov I.G."/>
            <person name="Zhukova N.A."/>
            <person name="Serebryakova M.V."/>
            <person name="Demina I.A."/>
            <person name="Govorun V.M."/>
        </authorList>
    </citation>
    <scope>NUCLEOTIDE SEQUENCE [LARGE SCALE GENOMIC DNA]</scope>
    <source>
        <strain evidence="7 8">S6</strain>
    </source>
</reference>
<evidence type="ECO:0000256" key="3">
    <source>
        <dbReference type="ARBA" id="ARBA00023274"/>
    </source>
</evidence>
<evidence type="ECO:0000313" key="7">
    <source>
        <dbReference type="EMBL" id="AHB99869.1"/>
    </source>
</evidence>
<evidence type="ECO:0000256" key="1">
    <source>
        <dbReference type="ARBA" id="ARBA00005589"/>
    </source>
</evidence>
<evidence type="ECO:0000256" key="4">
    <source>
        <dbReference type="HAMAP-Rule" id="MF_00270"/>
    </source>
</evidence>
<dbReference type="KEGG" id="mgz:GCW_03455"/>
<evidence type="ECO:0000313" key="8">
    <source>
        <dbReference type="Proteomes" id="UP000018735"/>
    </source>
</evidence>
<dbReference type="eggNOG" id="COG0238">
    <property type="taxonomic scope" value="Bacteria"/>
</dbReference>
<dbReference type="InterPro" id="IPR036870">
    <property type="entry name" value="Ribosomal_bS18_sf"/>
</dbReference>
<dbReference type="InterPro" id="IPR001648">
    <property type="entry name" value="Ribosomal_bS18"/>
</dbReference>
<sequence length="108" mass="12196">MSDITKQPANNISSDDKKEVAKASAKSSVEGAKRKTFYKSRSRKLCHFCAKGILKVDYKDVNTLRKNLNSYAKIVSRRQSGNCNLHQRHVSNAIKKARIMALLPFVKD</sequence>